<gene>
    <name evidence="1" type="ORF">L2E82_48895</name>
</gene>
<proteinExistence type="predicted"/>
<comment type="caution">
    <text evidence="1">The sequence shown here is derived from an EMBL/GenBank/DDBJ whole genome shotgun (WGS) entry which is preliminary data.</text>
</comment>
<sequence>MKSIGNPHEHVDERIRTGKPLSRVIVEAVGAKLLDEAHLYWQEKSEGGKKVRSHNKYNHRLSRKGYAGLMDEISQQTGMNEEDIDRSLLWKKAREKKTGGYAQNVQTVVDKIEELQNSENHGEGASCQIWEDNEDFKDKPVEELLDNSCFLAVDVASNIVAKGTITKYGVSDETIEVMMDMCVKGEALLPIPLEEEFILKVKDAVGYILSWPRHLVIRCSDLVPV</sequence>
<evidence type="ECO:0000313" key="2">
    <source>
        <dbReference type="Proteomes" id="UP001055811"/>
    </source>
</evidence>
<reference evidence="1 2" key="2">
    <citation type="journal article" date="2022" name="Mol. Ecol. Resour.">
        <title>The genomes of chicory, endive, great burdock and yacon provide insights into Asteraceae paleo-polyploidization history and plant inulin production.</title>
        <authorList>
            <person name="Fan W."/>
            <person name="Wang S."/>
            <person name="Wang H."/>
            <person name="Wang A."/>
            <person name="Jiang F."/>
            <person name="Liu H."/>
            <person name="Zhao H."/>
            <person name="Xu D."/>
            <person name="Zhang Y."/>
        </authorList>
    </citation>
    <scope>NUCLEOTIDE SEQUENCE [LARGE SCALE GENOMIC DNA]</scope>
    <source>
        <strain evidence="2">cv. Punajuju</strain>
        <tissue evidence="1">Leaves</tissue>
    </source>
</reference>
<accession>A0ACB8YZQ5</accession>
<keyword evidence="2" id="KW-1185">Reference proteome</keyword>
<dbReference type="EMBL" id="CM042017">
    <property type="protein sequence ID" value="KAI3690691.1"/>
    <property type="molecule type" value="Genomic_DNA"/>
</dbReference>
<name>A0ACB8YZQ5_CICIN</name>
<organism evidence="1 2">
    <name type="scientific">Cichorium intybus</name>
    <name type="common">Chicory</name>
    <dbReference type="NCBI Taxonomy" id="13427"/>
    <lineage>
        <taxon>Eukaryota</taxon>
        <taxon>Viridiplantae</taxon>
        <taxon>Streptophyta</taxon>
        <taxon>Embryophyta</taxon>
        <taxon>Tracheophyta</taxon>
        <taxon>Spermatophyta</taxon>
        <taxon>Magnoliopsida</taxon>
        <taxon>eudicotyledons</taxon>
        <taxon>Gunneridae</taxon>
        <taxon>Pentapetalae</taxon>
        <taxon>asterids</taxon>
        <taxon>campanulids</taxon>
        <taxon>Asterales</taxon>
        <taxon>Asteraceae</taxon>
        <taxon>Cichorioideae</taxon>
        <taxon>Cichorieae</taxon>
        <taxon>Cichoriinae</taxon>
        <taxon>Cichorium</taxon>
    </lineage>
</organism>
<reference evidence="2" key="1">
    <citation type="journal article" date="2022" name="Mol. Ecol. Resour.">
        <title>The genomes of chicory, endive, great burdock and yacon provide insights into Asteraceae palaeo-polyploidization history and plant inulin production.</title>
        <authorList>
            <person name="Fan W."/>
            <person name="Wang S."/>
            <person name="Wang H."/>
            <person name="Wang A."/>
            <person name="Jiang F."/>
            <person name="Liu H."/>
            <person name="Zhao H."/>
            <person name="Xu D."/>
            <person name="Zhang Y."/>
        </authorList>
    </citation>
    <scope>NUCLEOTIDE SEQUENCE [LARGE SCALE GENOMIC DNA]</scope>
    <source>
        <strain evidence="2">cv. Punajuju</strain>
    </source>
</reference>
<dbReference type="Proteomes" id="UP001055811">
    <property type="component" value="Linkage Group LG09"/>
</dbReference>
<evidence type="ECO:0000313" key="1">
    <source>
        <dbReference type="EMBL" id="KAI3690691.1"/>
    </source>
</evidence>
<protein>
    <submittedName>
        <fullName evidence="1">Uncharacterized protein</fullName>
    </submittedName>
</protein>